<name>A0AAN9BYV6_9CAEN</name>
<dbReference type="Pfam" id="PF00385">
    <property type="entry name" value="Chromo"/>
    <property type="match status" value="1"/>
</dbReference>
<dbReference type="Proteomes" id="UP001374579">
    <property type="component" value="Unassembled WGS sequence"/>
</dbReference>
<comment type="caution">
    <text evidence="5">The sequence shown here is derived from an EMBL/GenBank/DDBJ whole genome shotgun (WGS) entry which is preliminary data.</text>
</comment>
<dbReference type="PROSITE" id="PS50013">
    <property type="entry name" value="CHROMO_2"/>
    <property type="match status" value="1"/>
</dbReference>
<feature type="compositionally biased region" description="Polar residues" evidence="3">
    <location>
        <begin position="173"/>
        <end position="188"/>
    </location>
</feature>
<dbReference type="InterPro" id="IPR016197">
    <property type="entry name" value="Chromo-like_dom_sf"/>
</dbReference>
<comment type="subcellular location">
    <subcellularLocation>
        <location evidence="1">Nucleus</location>
    </subcellularLocation>
</comment>
<dbReference type="PANTHER" id="PTHR22812">
    <property type="entry name" value="CHROMOBOX PROTEIN"/>
    <property type="match status" value="1"/>
</dbReference>
<dbReference type="InterPro" id="IPR023779">
    <property type="entry name" value="Chromodomain_CS"/>
</dbReference>
<evidence type="ECO:0000256" key="3">
    <source>
        <dbReference type="SAM" id="MobiDB-lite"/>
    </source>
</evidence>
<feature type="region of interest" description="Disordered" evidence="3">
    <location>
        <begin position="325"/>
        <end position="345"/>
    </location>
</feature>
<feature type="compositionally biased region" description="Basic and acidic residues" evidence="3">
    <location>
        <begin position="143"/>
        <end position="157"/>
    </location>
</feature>
<dbReference type="Gene3D" id="2.40.50.40">
    <property type="match status" value="1"/>
</dbReference>
<feature type="compositionally biased region" description="Basic residues" evidence="3">
    <location>
        <begin position="111"/>
        <end position="123"/>
    </location>
</feature>
<organism evidence="5 6">
    <name type="scientific">Littorina saxatilis</name>
    <dbReference type="NCBI Taxonomy" id="31220"/>
    <lineage>
        <taxon>Eukaryota</taxon>
        <taxon>Metazoa</taxon>
        <taxon>Spiralia</taxon>
        <taxon>Lophotrochozoa</taxon>
        <taxon>Mollusca</taxon>
        <taxon>Gastropoda</taxon>
        <taxon>Caenogastropoda</taxon>
        <taxon>Littorinimorpha</taxon>
        <taxon>Littorinoidea</taxon>
        <taxon>Littorinidae</taxon>
        <taxon>Littorina</taxon>
    </lineage>
</organism>
<evidence type="ECO:0000313" key="5">
    <source>
        <dbReference type="EMBL" id="KAK7114081.1"/>
    </source>
</evidence>
<evidence type="ECO:0000259" key="4">
    <source>
        <dbReference type="PROSITE" id="PS50013"/>
    </source>
</evidence>
<feature type="compositionally biased region" description="Basic residues" evidence="3">
    <location>
        <begin position="89"/>
        <end position="101"/>
    </location>
</feature>
<dbReference type="GO" id="GO:0003677">
    <property type="term" value="F:DNA binding"/>
    <property type="evidence" value="ECO:0007669"/>
    <property type="project" value="InterPro"/>
</dbReference>
<dbReference type="CDD" id="cd00024">
    <property type="entry name" value="CD_CSD"/>
    <property type="match status" value="1"/>
</dbReference>
<feature type="domain" description="Chromo" evidence="4">
    <location>
        <begin position="17"/>
        <end position="76"/>
    </location>
</feature>
<dbReference type="SMART" id="SM00298">
    <property type="entry name" value="CHROMO"/>
    <property type="match status" value="1"/>
</dbReference>
<protein>
    <recommendedName>
        <fullName evidence="4">Chromo domain-containing protein</fullName>
    </recommendedName>
</protein>
<proteinExistence type="predicted"/>
<evidence type="ECO:0000256" key="2">
    <source>
        <dbReference type="ARBA" id="ARBA00023242"/>
    </source>
</evidence>
<dbReference type="PRINTS" id="PR00929">
    <property type="entry name" value="ATHOOK"/>
</dbReference>
<dbReference type="InterPro" id="IPR051219">
    <property type="entry name" value="Heterochromatin_chromo-domain"/>
</dbReference>
<dbReference type="InterPro" id="IPR000953">
    <property type="entry name" value="Chromo/chromo_shadow_dom"/>
</dbReference>
<gene>
    <name evidence="5" type="ORF">V1264_000204</name>
</gene>
<keyword evidence="6" id="KW-1185">Reference proteome</keyword>
<feature type="compositionally biased region" description="Basic residues" evidence="3">
    <location>
        <begin position="71"/>
        <end position="81"/>
    </location>
</feature>
<keyword evidence="2" id="KW-0539">Nucleus</keyword>
<dbReference type="GO" id="GO:0005634">
    <property type="term" value="C:nucleus"/>
    <property type="evidence" value="ECO:0007669"/>
    <property type="project" value="UniProtKB-SubCell"/>
</dbReference>
<dbReference type="AlphaFoldDB" id="A0AAN9BYV6"/>
<evidence type="ECO:0000313" key="6">
    <source>
        <dbReference type="Proteomes" id="UP001374579"/>
    </source>
</evidence>
<sequence>MFHCALLFKPLLSKVVQQVEEILEQRRRKGVLEYLVRWQGFNELYNSWEPVASLTHCKEAVKRFLAENKRSRSKSRSRSRGRPASQSRSKSRSTSRGRGRPPKSPATPAKSRSRSRSASRKTPKSAATASARTSRKTTSEVTVTKKEASPAKEEKKGRPARSGTPSKVAETKASPSRSDLVSQRSSTRVGGILERKSEVSTRSIETIRSTPVTKESEIMTTRSRMTVRQVENDEKPAPKKSSTNGEGETWVWWCADHAVLILFIIISIIALSFTIESFSGVRDKLVPDFSVLRQRLAESYEHSVEAVSHGFNSLVELLPTWGNAGSAGSAKTSPPPKTSAKSTGA</sequence>
<dbReference type="SUPFAM" id="SSF54160">
    <property type="entry name" value="Chromo domain-like"/>
    <property type="match status" value="1"/>
</dbReference>
<dbReference type="PROSITE" id="PS00598">
    <property type="entry name" value="CHROMO_1"/>
    <property type="match status" value="1"/>
</dbReference>
<dbReference type="InterPro" id="IPR017956">
    <property type="entry name" value="AT_hook_DNA-bd_motif"/>
</dbReference>
<dbReference type="InterPro" id="IPR023780">
    <property type="entry name" value="Chromo_domain"/>
</dbReference>
<accession>A0AAN9BYV6</accession>
<evidence type="ECO:0000256" key="1">
    <source>
        <dbReference type="ARBA" id="ARBA00004123"/>
    </source>
</evidence>
<reference evidence="5 6" key="1">
    <citation type="submission" date="2024-02" db="EMBL/GenBank/DDBJ databases">
        <title>Chromosome-scale genome assembly of the rough periwinkle Littorina saxatilis.</title>
        <authorList>
            <person name="De Jode A."/>
            <person name="Faria R."/>
            <person name="Formenti G."/>
            <person name="Sims Y."/>
            <person name="Smith T.P."/>
            <person name="Tracey A."/>
            <person name="Wood J.M.D."/>
            <person name="Zagrodzka Z.B."/>
            <person name="Johannesson K."/>
            <person name="Butlin R.K."/>
            <person name="Leder E.H."/>
        </authorList>
    </citation>
    <scope>NUCLEOTIDE SEQUENCE [LARGE SCALE GENOMIC DNA]</scope>
    <source>
        <strain evidence="5">Snail1</strain>
        <tissue evidence="5">Muscle</tissue>
    </source>
</reference>
<feature type="region of interest" description="Disordered" evidence="3">
    <location>
        <begin position="67"/>
        <end position="204"/>
    </location>
</feature>
<dbReference type="EMBL" id="JBAMIC010000001">
    <property type="protein sequence ID" value="KAK7114081.1"/>
    <property type="molecule type" value="Genomic_DNA"/>
</dbReference>